<dbReference type="InterPro" id="IPR013249">
    <property type="entry name" value="RNA_pol_sigma70_r4_t2"/>
</dbReference>
<dbReference type="InterPro" id="IPR039425">
    <property type="entry name" value="RNA_pol_sigma-70-like"/>
</dbReference>
<dbReference type="NCBIfam" id="TIGR02937">
    <property type="entry name" value="sigma70-ECF"/>
    <property type="match status" value="1"/>
</dbReference>
<dbReference type="CDD" id="cd06171">
    <property type="entry name" value="Sigma70_r4"/>
    <property type="match status" value="1"/>
</dbReference>
<feature type="domain" description="RNA polymerase sigma factor 70 region 4 type 2" evidence="6">
    <location>
        <begin position="131"/>
        <end position="183"/>
    </location>
</feature>
<keyword evidence="3" id="KW-0731">Sigma factor</keyword>
<dbReference type="InterPro" id="IPR013325">
    <property type="entry name" value="RNA_pol_sigma_r2"/>
</dbReference>
<evidence type="ECO:0000256" key="4">
    <source>
        <dbReference type="ARBA" id="ARBA00023163"/>
    </source>
</evidence>
<evidence type="ECO:0000259" key="5">
    <source>
        <dbReference type="Pfam" id="PF04542"/>
    </source>
</evidence>
<dbReference type="SUPFAM" id="SSF88946">
    <property type="entry name" value="Sigma2 domain of RNA polymerase sigma factors"/>
    <property type="match status" value="1"/>
</dbReference>
<dbReference type="EMBL" id="RCDC01000009">
    <property type="protein sequence ID" value="RLK47259.1"/>
    <property type="molecule type" value="Genomic_DNA"/>
</dbReference>
<proteinExistence type="inferred from homology"/>
<dbReference type="Gene3D" id="1.10.10.10">
    <property type="entry name" value="Winged helix-like DNA-binding domain superfamily/Winged helix DNA-binding domain"/>
    <property type="match status" value="1"/>
</dbReference>
<dbReference type="Gene3D" id="1.10.1740.10">
    <property type="match status" value="1"/>
</dbReference>
<sequence>MPELDAAATAASHRLDELLARVAAGDRQAFESVYQLASGRLFAICLHVLRDRGDAEEVLQDVFTTVWNKAAQFDRAKAAAMTWLSMLARNRSIDRLRAAPPRVLDDLSVAEEIPDLAPQPAFAAEQASDHERLQACLETLEPRRRSLIRLAFLDGASYEELARRIGSPLGSVKSWIRRGLGQLRVCLER</sequence>
<dbReference type="OrthoDB" id="9784272at2"/>
<evidence type="ECO:0000313" key="7">
    <source>
        <dbReference type="EMBL" id="RLK47259.1"/>
    </source>
</evidence>
<dbReference type="GO" id="GO:0016987">
    <property type="term" value="F:sigma factor activity"/>
    <property type="evidence" value="ECO:0007669"/>
    <property type="project" value="UniProtKB-KW"/>
</dbReference>
<dbReference type="AlphaFoldDB" id="A0A498BWB0"/>
<dbReference type="GO" id="GO:0003677">
    <property type="term" value="F:DNA binding"/>
    <property type="evidence" value="ECO:0007669"/>
    <property type="project" value="InterPro"/>
</dbReference>
<dbReference type="InterPro" id="IPR036388">
    <property type="entry name" value="WH-like_DNA-bd_sf"/>
</dbReference>
<evidence type="ECO:0000256" key="3">
    <source>
        <dbReference type="ARBA" id="ARBA00023082"/>
    </source>
</evidence>
<organism evidence="7 8">
    <name type="scientific">Stenotrophomonas rhizophila</name>
    <dbReference type="NCBI Taxonomy" id="216778"/>
    <lineage>
        <taxon>Bacteria</taxon>
        <taxon>Pseudomonadati</taxon>
        <taxon>Pseudomonadota</taxon>
        <taxon>Gammaproteobacteria</taxon>
        <taxon>Lysobacterales</taxon>
        <taxon>Lysobacteraceae</taxon>
        <taxon>Stenotrophomonas</taxon>
    </lineage>
</organism>
<dbReference type="Pfam" id="PF08281">
    <property type="entry name" value="Sigma70_r4_2"/>
    <property type="match status" value="1"/>
</dbReference>
<dbReference type="InterPro" id="IPR014284">
    <property type="entry name" value="RNA_pol_sigma-70_dom"/>
</dbReference>
<keyword evidence="2" id="KW-0805">Transcription regulation</keyword>
<dbReference type="Pfam" id="PF04542">
    <property type="entry name" value="Sigma70_r2"/>
    <property type="match status" value="1"/>
</dbReference>
<dbReference type="RefSeq" id="WP_121044301.1">
    <property type="nucleotide sequence ID" value="NZ_RCDC01000009.1"/>
</dbReference>
<evidence type="ECO:0000259" key="6">
    <source>
        <dbReference type="Pfam" id="PF08281"/>
    </source>
</evidence>
<dbReference type="PANTHER" id="PTHR43133:SF62">
    <property type="entry name" value="RNA POLYMERASE SIGMA FACTOR SIGZ"/>
    <property type="match status" value="1"/>
</dbReference>
<dbReference type="GO" id="GO:0006352">
    <property type="term" value="P:DNA-templated transcription initiation"/>
    <property type="evidence" value="ECO:0007669"/>
    <property type="project" value="InterPro"/>
</dbReference>
<comment type="caution">
    <text evidence="7">The sequence shown here is derived from an EMBL/GenBank/DDBJ whole genome shotgun (WGS) entry which is preliminary data.</text>
</comment>
<evidence type="ECO:0000256" key="2">
    <source>
        <dbReference type="ARBA" id="ARBA00023015"/>
    </source>
</evidence>
<protein>
    <submittedName>
        <fullName evidence="7">RNA polymerase sigma-70 factor (ECF subfamily)</fullName>
    </submittedName>
</protein>
<dbReference type="SUPFAM" id="SSF88659">
    <property type="entry name" value="Sigma3 and sigma4 domains of RNA polymerase sigma factors"/>
    <property type="match status" value="1"/>
</dbReference>
<dbReference type="Proteomes" id="UP000274786">
    <property type="component" value="Unassembled WGS sequence"/>
</dbReference>
<dbReference type="InterPro" id="IPR013324">
    <property type="entry name" value="RNA_pol_sigma_r3/r4-like"/>
</dbReference>
<accession>A0A498BWB0</accession>
<comment type="similarity">
    <text evidence="1">Belongs to the sigma-70 factor family. ECF subfamily.</text>
</comment>
<name>A0A498BWB0_9GAMM</name>
<reference evidence="7 8" key="1">
    <citation type="submission" date="2018-10" db="EMBL/GenBank/DDBJ databases">
        <title>Comparative analysis of microorganisms from saline springs in Andes Mountain Range, Colombia.</title>
        <authorList>
            <person name="Rubin E."/>
        </authorList>
    </citation>
    <scope>NUCLEOTIDE SEQUENCE [LARGE SCALE GENOMIC DNA]</scope>
    <source>
        <strain evidence="7 8">USBA GBX 843</strain>
    </source>
</reference>
<feature type="domain" description="RNA polymerase sigma-70 region 2" evidence="5">
    <location>
        <begin position="38"/>
        <end position="98"/>
    </location>
</feature>
<keyword evidence="4" id="KW-0804">Transcription</keyword>
<dbReference type="InterPro" id="IPR007627">
    <property type="entry name" value="RNA_pol_sigma70_r2"/>
</dbReference>
<gene>
    <name evidence="7" type="ORF">BCL79_3879</name>
</gene>
<dbReference type="PANTHER" id="PTHR43133">
    <property type="entry name" value="RNA POLYMERASE ECF-TYPE SIGMA FACTO"/>
    <property type="match status" value="1"/>
</dbReference>
<evidence type="ECO:0000256" key="1">
    <source>
        <dbReference type="ARBA" id="ARBA00010641"/>
    </source>
</evidence>
<evidence type="ECO:0000313" key="8">
    <source>
        <dbReference type="Proteomes" id="UP000274786"/>
    </source>
</evidence>